<keyword evidence="4" id="KW-1185">Reference proteome</keyword>
<proteinExistence type="predicted"/>
<feature type="region of interest" description="Disordered" evidence="1">
    <location>
        <begin position="49"/>
        <end position="73"/>
    </location>
</feature>
<dbReference type="Proteomes" id="UP000217736">
    <property type="component" value="Chromosome"/>
</dbReference>
<evidence type="ECO:0000313" key="4">
    <source>
        <dbReference type="Proteomes" id="UP000217736"/>
    </source>
</evidence>
<dbReference type="AlphaFoldDB" id="A0A1Z4EE76"/>
<gene>
    <name evidence="3" type="ORF">MSG_01117</name>
</gene>
<keyword evidence="2" id="KW-0732">Signal</keyword>
<feature type="chain" id="PRO_5043859349" evidence="2">
    <location>
        <begin position="24"/>
        <end position="96"/>
    </location>
</feature>
<dbReference type="EMBL" id="AP018164">
    <property type="protein sequence ID" value="BAX91276.1"/>
    <property type="molecule type" value="Genomic_DNA"/>
</dbReference>
<protein>
    <submittedName>
        <fullName evidence="3">Uncharacterized protein</fullName>
    </submittedName>
</protein>
<feature type="compositionally biased region" description="Pro residues" evidence="1">
    <location>
        <begin position="54"/>
        <end position="72"/>
    </location>
</feature>
<sequence>MTGIANRLALIVPAIFVLQFAAAAISPAPSRAAECGQGTVYDAPTGTCVVAEAQPPPPPPGPPPPPPPPPAWSGPRPYVSASICAPLRFLSLCVGI</sequence>
<reference evidence="4" key="1">
    <citation type="submission" date="2017-06" db="EMBL/GenBank/DDBJ databases">
        <title>Complete Genome Sequence of Mycobacterium shigaense.</title>
        <authorList>
            <person name="Fukano H."/>
            <person name="Yoshida M."/>
            <person name="Kazumi Y."/>
            <person name="Ogura Y."/>
            <person name="Mitarai S."/>
            <person name="Hayashi T."/>
            <person name="Hoshino Y."/>
        </authorList>
    </citation>
    <scope>NUCLEOTIDE SEQUENCE [LARGE SCALE GENOMIC DNA]</scope>
    <source>
        <strain evidence="4">UN-152</strain>
    </source>
</reference>
<evidence type="ECO:0000313" key="3">
    <source>
        <dbReference type="EMBL" id="BAX91276.1"/>
    </source>
</evidence>
<evidence type="ECO:0000256" key="2">
    <source>
        <dbReference type="SAM" id="SignalP"/>
    </source>
</evidence>
<organism evidence="3 4">
    <name type="scientific">Mycobacterium shigaense</name>
    <dbReference type="NCBI Taxonomy" id="722731"/>
    <lineage>
        <taxon>Bacteria</taxon>
        <taxon>Bacillati</taxon>
        <taxon>Actinomycetota</taxon>
        <taxon>Actinomycetes</taxon>
        <taxon>Mycobacteriales</taxon>
        <taxon>Mycobacteriaceae</taxon>
        <taxon>Mycobacterium</taxon>
        <taxon>Mycobacterium simiae complex</taxon>
    </lineage>
</organism>
<name>A0A1Z4EE76_9MYCO</name>
<dbReference type="PRINTS" id="PR00049">
    <property type="entry name" value="WILMSTUMOUR"/>
</dbReference>
<evidence type="ECO:0000256" key="1">
    <source>
        <dbReference type="SAM" id="MobiDB-lite"/>
    </source>
</evidence>
<dbReference type="RefSeq" id="WP_145958453.1">
    <property type="nucleotide sequence ID" value="NZ_AP018164.1"/>
</dbReference>
<feature type="signal peptide" evidence="2">
    <location>
        <begin position="1"/>
        <end position="23"/>
    </location>
</feature>
<accession>A0A1Z4EE76</accession>
<dbReference type="KEGG" id="mshg:MSG_01117"/>